<proteinExistence type="predicted"/>
<evidence type="ECO:0000313" key="1">
    <source>
        <dbReference type="EMBL" id="GAA0953073.1"/>
    </source>
</evidence>
<dbReference type="Proteomes" id="UP001500542">
    <property type="component" value="Unassembled WGS sequence"/>
</dbReference>
<keyword evidence="2" id="KW-1185">Reference proteome</keyword>
<accession>A0ABN1R7K1</accession>
<organism evidence="1 2">
    <name type="scientific">Kribbella koreensis</name>
    <dbReference type="NCBI Taxonomy" id="57909"/>
    <lineage>
        <taxon>Bacteria</taxon>
        <taxon>Bacillati</taxon>
        <taxon>Actinomycetota</taxon>
        <taxon>Actinomycetes</taxon>
        <taxon>Propionibacteriales</taxon>
        <taxon>Kribbellaceae</taxon>
        <taxon>Kribbella</taxon>
    </lineage>
</organism>
<protein>
    <submittedName>
        <fullName evidence="1">Uncharacterized protein</fullName>
    </submittedName>
</protein>
<reference evidence="1 2" key="1">
    <citation type="journal article" date="2019" name="Int. J. Syst. Evol. Microbiol.">
        <title>The Global Catalogue of Microorganisms (GCM) 10K type strain sequencing project: providing services to taxonomists for standard genome sequencing and annotation.</title>
        <authorList>
            <consortium name="The Broad Institute Genomics Platform"/>
            <consortium name="The Broad Institute Genome Sequencing Center for Infectious Disease"/>
            <person name="Wu L."/>
            <person name="Ma J."/>
        </authorList>
    </citation>
    <scope>NUCLEOTIDE SEQUENCE [LARGE SCALE GENOMIC DNA]</scope>
    <source>
        <strain evidence="1 2">JCM 10977</strain>
    </source>
</reference>
<name>A0ABN1R7K1_9ACTN</name>
<comment type="caution">
    <text evidence="1">The sequence shown here is derived from an EMBL/GenBank/DDBJ whole genome shotgun (WGS) entry which is preliminary data.</text>
</comment>
<gene>
    <name evidence="1" type="ORF">GCM10009554_56930</name>
</gene>
<evidence type="ECO:0000313" key="2">
    <source>
        <dbReference type="Proteomes" id="UP001500542"/>
    </source>
</evidence>
<sequence>MRVQAGRAATVCLTSVRPSQILFFLEGNLMKLQRLALAVAGAGMLAATAASGPALAATQGEPTPSWAKSAAQQPSAKAVAEACVNTVIWPTVAGTVGVAEVTAAKPPRADQYVPFNFAADVRSMTTWYLASNSSGTQDFAYGLFLQNGNLMRHTTVFPDEGDPRVTTTKVGAGWTAFKAVATSNYNVAAPVHSYLYGLNTDGKLYRYAKNGTGYKNLGNFGGFAAFKALTVISETPTYDTLLMTTKAGALYTIHIPITAAAKPVVKVIQASGWSAFESLVTQRCGVRGGTLVVGIDHDTNTGYQYAFGKANGKATVITSYGKVPATFDGVSHVAATWYKDQLIGE</sequence>
<dbReference type="EMBL" id="BAAAHK010000013">
    <property type="protein sequence ID" value="GAA0953073.1"/>
    <property type="molecule type" value="Genomic_DNA"/>
</dbReference>